<gene>
    <name evidence="3" type="ORF">C467_09389</name>
</gene>
<dbReference type="RefSeq" id="WP_008584440.1">
    <property type="nucleotide sequence ID" value="NZ_AOJO01000042.1"/>
</dbReference>
<dbReference type="Proteomes" id="UP000011689">
    <property type="component" value="Unassembled WGS sequence"/>
</dbReference>
<protein>
    <submittedName>
        <fullName evidence="3">NMD3 family protein</fullName>
    </submittedName>
</protein>
<comment type="caution">
    <text evidence="3">The sequence shown here is derived from an EMBL/GenBank/DDBJ whole genome shotgun (WGS) entry which is preliminary data.</text>
</comment>
<dbReference type="GeneID" id="72713680"/>
<evidence type="ECO:0000256" key="1">
    <source>
        <dbReference type="SAM" id="MobiDB-lite"/>
    </source>
</evidence>
<dbReference type="InterPro" id="IPR007064">
    <property type="entry name" value="Nmd3_N"/>
</dbReference>
<keyword evidence="4" id="KW-1185">Reference proteome</keyword>
<feature type="region of interest" description="Disordered" evidence="1">
    <location>
        <begin position="1"/>
        <end position="25"/>
    </location>
</feature>
<dbReference type="EMBL" id="AOJO01000042">
    <property type="protein sequence ID" value="ELZ55453.1"/>
    <property type="molecule type" value="Genomic_DNA"/>
</dbReference>
<proteinExistence type="predicted"/>
<sequence length="382" mass="41394">MSESREFCPRCGDPVPERRDPLPGEPRGRDALLCDDCYFEDFELVDAPDRIEVLVCSGCGAVRRGESWRDVGARDYTDVAVDEVAEALGVHVDADDVEWGVEPEQVDENTVRMHCRFSGVVRGTLRSAEVTVPVKISRGTCDRCGRIAGGYYAGIVQVRADERDLTPAERAEALEVAETYVADQKADGDREAFITEVKETDDGPDVKLSSNRLAQNVATRITESLGGSFESYPTLVTEDGDGNEVYRVTFAVRLPKYAEGEVIDPEDGDGPVLVTGVSGRLQGVRLATGAAYTSAFADGEAPDATRLGTRDDATETTVVTVEDENAIQVLDPVTYEAKTVPNPAFVDEDADEVLAFEHEGEVHLVPREGEASVGDDARPTEN</sequence>
<organism evidence="3 4">
    <name type="scientific">Halorubrum hochstenium ATCC 700873</name>
    <dbReference type="NCBI Taxonomy" id="1227481"/>
    <lineage>
        <taxon>Archaea</taxon>
        <taxon>Methanobacteriati</taxon>
        <taxon>Methanobacteriota</taxon>
        <taxon>Stenosarchaea group</taxon>
        <taxon>Halobacteria</taxon>
        <taxon>Halobacteriales</taxon>
        <taxon>Haloferacaceae</taxon>
        <taxon>Halorubrum</taxon>
    </lineage>
</organism>
<evidence type="ECO:0000313" key="4">
    <source>
        <dbReference type="Proteomes" id="UP000011689"/>
    </source>
</evidence>
<evidence type="ECO:0000259" key="2">
    <source>
        <dbReference type="Pfam" id="PF04981"/>
    </source>
</evidence>
<dbReference type="PATRIC" id="fig|1227481.4.peg.1845"/>
<feature type="compositionally biased region" description="Basic and acidic residues" evidence="1">
    <location>
        <begin position="15"/>
        <end position="25"/>
    </location>
</feature>
<dbReference type="GO" id="GO:0043023">
    <property type="term" value="F:ribosomal large subunit binding"/>
    <property type="evidence" value="ECO:0007669"/>
    <property type="project" value="InterPro"/>
</dbReference>
<dbReference type="Pfam" id="PF04981">
    <property type="entry name" value="NMD3"/>
    <property type="match status" value="1"/>
</dbReference>
<feature type="domain" description="Nmd3 N-terminal" evidence="2">
    <location>
        <begin position="8"/>
        <end position="254"/>
    </location>
</feature>
<dbReference type="STRING" id="1227481.C467_09389"/>
<dbReference type="PANTHER" id="PTHR12746">
    <property type="entry name" value="NONSENSE-MEDIATED MRNA DECAY PROTEIN 3"/>
    <property type="match status" value="1"/>
</dbReference>
<dbReference type="PANTHER" id="PTHR12746:SF2">
    <property type="entry name" value="60S RIBOSOMAL EXPORT PROTEIN NMD3"/>
    <property type="match status" value="1"/>
</dbReference>
<accession>M0F802</accession>
<dbReference type="InterPro" id="IPR039768">
    <property type="entry name" value="Nmd3"/>
</dbReference>
<dbReference type="GO" id="GO:0005737">
    <property type="term" value="C:cytoplasm"/>
    <property type="evidence" value="ECO:0007669"/>
    <property type="project" value="TreeGrafter"/>
</dbReference>
<name>M0F802_9EURY</name>
<dbReference type="OrthoDB" id="15051at2157"/>
<evidence type="ECO:0000313" key="3">
    <source>
        <dbReference type="EMBL" id="ELZ55453.1"/>
    </source>
</evidence>
<reference evidence="3 4" key="1">
    <citation type="journal article" date="2014" name="PLoS Genet.">
        <title>Phylogenetically driven sequencing of extremely halophilic archaea reveals strategies for static and dynamic osmo-response.</title>
        <authorList>
            <person name="Becker E.A."/>
            <person name="Seitzer P.M."/>
            <person name="Tritt A."/>
            <person name="Larsen D."/>
            <person name="Krusor M."/>
            <person name="Yao A.I."/>
            <person name="Wu D."/>
            <person name="Madern D."/>
            <person name="Eisen J.A."/>
            <person name="Darling A.E."/>
            <person name="Facciotti M.T."/>
        </authorList>
    </citation>
    <scope>NUCLEOTIDE SEQUENCE [LARGE SCALE GENOMIC DNA]</scope>
    <source>
        <strain evidence="3 4">ATCC 700873</strain>
    </source>
</reference>
<dbReference type="AlphaFoldDB" id="M0F802"/>